<keyword evidence="3" id="KW-1185">Reference proteome</keyword>
<reference evidence="2 3" key="1">
    <citation type="submission" date="2021-03" db="EMBL/GenBank/DDBJ databases">
        <authorList>
            <person name="Lee D.-H."/>
        </authorList>
    </citation>
    <scope>NUCLEOTIDE SEQUENCE [LARGE SCALE GENOMIC DNA]</scope>
    <source>
        <strain evidence="2 3">MMS20-R2-23</strain>
    </source>
</reference>
<dbReference type="InterPro" id="IPR032710">
    <property type="entry name" value="NTF2-like_dom_sf"/>
</dbReference>
<evidence type="ECO:0000313" key="2">
    <source>
        <dbReference type="EMBL" id="MBO4165010.1"/>
    </source>
</evidence>
<dbReference type="EMBL" id="JAGFWR010000032">
    <property type="protein sequence ID" value="MBO4165010.1"/>
    <property type="molecule type" value="Genomic_DNA"/>
</dbReference>
<gene>
    <name evidence="2" type="ORF">JQN83_30040</name>
</gene>
<dbReference type="SUPFAM" id="SSF54427">
    <property type="entry name" value="NTF2-like"/>
    <property type="match status" value="1"/>
</dbReference>
<dbReference type="Gene3D" id="3.10.450.50">
    <property type="match status" value="1"/>
</dbReference>
<accession>A0ABS3VHA2</accession>
<sequence length="130" mass="14789">MDRKHVDDWLVAYERAWRTAGTDTLGALFTEDASYQQGPYLTPVVGLPAIARMWEAQRKGPDEVFRMTSAIVAVDGDTAVSRHEVHYGDPVTQEYRDLWVMRFADDGRCRSFEEWPFWPGRQPPGVPSGS</sequence>
<comment type="caution">
    <text evidence="2">The sequence shown here is derived from an EMBL/GenBank/DDBJ whole genome shotgun (WGS) entry which is preliminary data.</text>
</comment>
<organism evidence="2 3">
    <name type="scientific">Micromonospora antibiotica</name>
    <dbReference type="NCBI Taxonomy" id="2807623"/>
    <lineage>
        <taxon>Bacteria</taxon>
        <taxon>Bacillati</taxon>
        <taxon>Actinomycetota</taxon>
        <taxon>Actinomycetes</taxon>
        <taxon>Micromonosporales</taxon>
        <taxon>Micromonosporaceae</taxon>
        <taxon>Micromonospora</taxon>
    </lineage>
</organism>
<dbReference type="Proteomes" id="UP000671399">
    <property type="component" value="Unassembled WGS sequence"/>
</dbReference>
<evidence type="ECO:0000259" key="1">
    <source>
        <dbReference type="Pfam" id="PF12680"/>
    </source>
</evidence>
<dbReference type="RefSeq" id="WP_208570520.1">
    <property type="nucleotide sequence ID" value="NZ_JAGFWR010000032.1"/>
</dbReference>
<proteinExistence type="predicted"/>
<dbReference type="InterPro" id="IPR037401">
    <property type="entry name" value="SnoaL-like"/>
</dbReference>
<dbReference type="Pfam" id="PF12680">
    <property type="entry name" value="SnoaL_2"/>
    <property type="match status" value="1"/>
</dbReference>
<evidence type="ECO:0000313" key="3">
    <source>
        <dbReference type="Proteomes" id="UP000671399"/>
    </source>
</evidence>
<feature type="domain" description="SnoaL-like" evidence="1">
    <location>
        <begin position="12"/>
        <end position="109"/>
    </location>
</feature>
<protein>
    <submittedName>
        <fullName evidence="2">Nuclear transport factor 2 family protein</fullName>
    </submittedName>
</protein>
<name>A0ABS3VHA2_9ACTN</name>